<dbReference type="AlphaFoldDB" id="A0A8S4A7T6"/>
<organism evidence="4 5">
    <name type="scientific">Candidula unifasciata</name>
    <dbReference type="NCBI Taxonomy" id="100452"/>
    <lineage>
        <taxon>Eukaryota</taxon>
        <taxon>Metazoa</taxon>
        <taxon>Spiralia</taxon>
        <taxon>Lophotrochozoa</taxon>
        <taxon>Mollusca</taxon>
        <taxon>Gastropoda</taxon>
        <taxon>Heterobranchia</taxon>
        <taxon>Euthyneura</taxon>
        <taxon>Panpulmonata</taxon>
        <taxon>Eupulmonata</taxon>
        <taxon>Stylommatophora</taxon>
        <taxon>Helicina</taxon>
        <taxon>Helicoidea</taxon>
        <taxon>Geomitridae</taxon>
        <taxon>Candidula</taxon>
    </lineage>
</organism>
<keyword evidence="5" id="KW-1185">Reference proteome</keyword>
<feature type="domain" description="Translin-associated factor X-interacting protein 1 N-terminal" evidence="3">
    <location>
        <begin position="112"/>
        <end position="223"/>
    </location>
</feature>
<evidence type="ECO:0000256" key="1">
    <source>
        <dbReference type="ARBA" id="ARBA00023054"/>
    </source>
</evidence>
<protein>
    <recommendedName>
        <fullName evidence="3">Translin-associated factor X-interacting protein 1 N-terminal domain-containing protein</fullName>
    </recommendedName>
</protein>
<dbReference type="EMBL" id="CAJHNH020007090">
    <property type="protein sequence ID" value="CAG5134361.1"/>
    <property type="molecule type" value="Genomic_DNA"/>
</dbReference>
<proteinExistence type="predicted"/>
<keyword evidence="1 2" id="KW-0175">Coiled coil</keyword>
<comment type="caution">
    <text evidence="4">The sequence shown here is derived from an EMBL/GenBank/DDBJ whole genome shotgun (WGS) entry which is preliminary data.</text>
</comment>
<accession>A0A8S4A7T6</accession>
<feature type="coiled-coil region" evidence="2">
    <location>
        <begin position="198"/>
        <end position="250"/>
    </location>
</feature>
<dbReference type="PANTHER" id="PTHR16306">
    <property type="entry name" value="TRANSLIN-ASSOCIATED FACTOR X-INTERACTING PROTEIN 1"/>
    <property type="match status" value="1"/>
</dbReference>
<dbReference type="PANTHER" id="PTHR16306:SF0">
    <property type="entry name" value="TRANSLIN-ASSOCIATED FACTOR X-INTERACTING PROTEIN 1"/>
    <property type="match status" value="1"/>
</dbReference>
<feature type="coiled-coil region" evidence="2">
    <location>
        <begin position="325"/>
        <end position="352"/>
    </location>
</feature>
<evidence type="ECO:0000256" key="2">
    <source>
        <dbReference type="SAM" id="Coils"/>
    </source>
</evidence>
<dbReference type="Proteomes" id="UP000678393">
    <property type="component" value="Unassembled WGS sequence"/>
</dbReference>
<dbReference type="GO" id="GO:0005737">
    <property type="term" value="C:cytoplasm"/>
    <property type="evidence" value="ECO:0007669"/>
    <property type="project" value="TreeGrafter"/>
</dbReference>
<dbReference type="Pfam" id="PF15739">
    <property type="entry name" value="TSNAXIP1_N"/>
    <property type="match status" value="1"/>
</dbReference>
<dbReference type="InterPro" id="IPR032755">
    <property type="entry name" value="TSNAXIP1_N"/>
</dbReference>
<evidence type="ECO:0000259" key="3">
    <source>
        <dbReference type="Pfam" id="PF15739"/>
    </source>
</evidence>
<evidence type="ECO:0000313" key="5">
    <source>
        <dbReference type="Proteomes" id="UP000678393"/>
    </source>
</evidence>
<sequence>MTEYKMALAKLPPLSGGKVAPVSSPAVQRLERLNGPSYKLNERLYPLPPPSVLKPYVDTKSGELDMWPAYASSRALSCTISMHSKPRSLVMSDDDIRRSQLIPKPRFLEQLENFLKKELKALGVADVQPNELRLQAYREVFEYLIDDFKTYKPLLAAIKNEYEMMLAHQRQQIRQLEPLKQMVVTVSEQCEQKILAVRNEELQEMAELKKENRNLYAQISSLRNQHEDLREQVERLKIKLQEEYHKYRDECDARKLLVADINDLRYQQEDYLASRAEAEQNQETEEDPLVLKLALIKTREAETAATQRLNEMIANYGDVVPRRDYEMLETKLKELEQKLEESHNDFRKLQAEHNAVLDIQKQIVQKRDEFYIELETLKRSSTPRPAWDKCADFVQGGIVRWKELSEGKRSNELVDVLLSEIQSGGFVDTVGADYFDPQGTGPEVAEYLRCDQPVRNRRLSKRDTVLLIRDIWRTKSAKDAERTDGSRQNMGEFLAEYLKSRFPLEQIVLEWGYNLHDACQRYANDEIIGLFWSVLNGEADEEIFHSQLMTIHRLLTSMTKLDAQKGNEGILSFEDFRKCLVEFFHLSDQENEATTVTIMMKAVQDELEITDEQPVDYKVLFTEDDEGKTGPFLDEVKKFLKTQKETYINDIKENFSDSSPVSVDDLMRAISMADPEISNEKMHEYLTWAFNTTIEGLQDANPAEQSFILKRLANGNFSRIGRKM</sequence>
<dbReference type="OrthoDB" id="261426at2759"/>
<evidence type="ECO:0000313" key="4">
    <source>
        <dbReference type="EMBL" id="CAG5134361.1"/>
    </source>
</evidence>
<name>A0A8S4A7T6_9EUPU</name>
<reference evidence="4" key="1">
    <citation type="submission" date="2021-04" db="EMBL/GenBank/DDBJ databases">
        <authorList>
            <consortium name="Molecular Ecology Group"/>
        </authorList>
    </citation>
    <scope>NUCLEOTIDE SEQUENCE</scope>
</reference>
<gene>
    <name evidence="4" type="ORF">CUNI_LOCUS19919</name>
</gene>